<name>A0A898K923_9CAUD</name>
<dbReference type="Proteomes" id="UP000662760">
    <property type="component" value="Segment"/>
</dbReference>
<proteinExistence type="predicted"/>
<reference evidence="1" key="1">
    <citation type="submission" date="2021-01" db="EMBL/GenBank/DDBJ databases">
        <authorList>
            <person name="Shang Y."/>
        </authorList>
    </citation>
    <scope>NUCLEOTIDE SEQUENCE</scope>
</reference>
<dbReference type="EMBL" id="MW544066">
    <property type="protein sequence ID" value="QSJ04041.1"/>
    <property type="molecule type" value="Genomic_DNA"/>
</dbReference>
<protein>
    <submittedName>
        <fullName evidence="1">Uncharacterized protein</fullName>
    </submittedName>
</protein>
<keyword evidence="2" id="KW-1185">Reference proteome</keyword>
<organism evidence="1 2">
    <name type="scientific">Salmonella phage vB_SalP_TR2</name>
    <dbReference type="NCBI Taxonomy" id="2812854"/>
    <lineage>
        <taxon>Viruses</taxon>
        <taxon>Duplodnaviria</taxon>
        <taxon>Heunggongvirae</taxon>
        <taxon>Uroviricota</taxon>
        <taxon>Caudoviricetes</taxon>
        <taxon>Schitoviridae</taxon>
        <taxon>Triduovirus</taxon>
        <taxon>Triduovirus Tr2</taxon>
    </lineage>
</organism>
<dbReference type="KEGG" id="vg:65133679"/>
<dbReference type="RefSeq" id="YP_010115075.1">
    <property type="nucleotide sequence ID" value="NC_055921.1"/>
</dbReference>
<dbReference type="GeneID" id="65133679"/>
<accession>A0A898K923</accession>
<sequence length="234" mass="26978">MKLSDLFTALSYGELRQLYIGNNGQGIRPEDYPQVIFQLNAGLALLHSRFPLLEKQVIVQQLENIATYYLRTEFLVSNKQSTQKYKYLIDSVDHPFTQDIIRVESVYDECGCPLFLNDEPHCNSIMCPSFDSIQVIAPIESNALFVTYRANHPIIPTDTTDLNIEIRIPVSHQKALTYFIASQFYSNSPNQETSAKGIEWTQRYEAECKRIEDLDLNNQYIGQTNTKPERRGWV</sequence>
<evidence type="ECO:0000313" key="2">
    <source>
        <dbReference type="Proteomes" id="UP000662760"/>
    </source>
</evidence>
<evidence type="ECO:0000313" key="1">
    <source>
        <dbReference type="EMBL" id="QSJ04041.1"/>
    </source>
</evidence>